<evidence type="ECO:0000256" key="1">
    <source>
        <dbReference type="SAM" id="Coils"/>
    </source>
</evidence>
<feature type="region of interest" description="Disordered" evidence="2">
    <location>
        <begin position="140"/>
        <end position="177"/>
    </location>
</feature>
<comment type="caution">
    <text evidence="3">The sequence shown here is derived from an EMBL/GenBank/DDBJ whole genome shotgun (WGS) entry which is preliminary data.</text>
</comment>
<name>A0AAE3DKN4_9FIRM</name>
<feature type="compositionally biased region" description="Low complexity" evidence="2">
    <location>
        <begin position="157"/>
        <end position="166"/>
    </location>
</feature>
<dbReference type="EMBL" id="JAJEPU010000034">
    <property type="protein sequence ID" value="MCC2165392.1"/>
    <property type="molecule type" value="Genomic_DNA"/>
</dbReference>
<dbReference type="RefSeq" id="WP_308451709.1">
    <property type="nucleotide sequence ID" value="NZ_JAJEPU010000034.1"/>
</dbReference>
<sequence>MERKVQKENKNYAEVLIDGVVYTLGGVENEEYLRKVASYLNEKIGKVKQFDGFLRMSEEYQMLMIELNIADDYFKEQERANELAEQKNDLEKDTYSLKHELITTQMKLENVRRELEDERRKLQELKKKLAENGKEALLTEVVDEDEPDEALTEATKETATTAQKTEAAAKKAQEKKH</sequence>
<evidence type="ECO:0000256" key="2">
    <source>
        <dbReference type="SAM" id="MobiDB-lite"/>
    </source>
</evidence>
<dbReference type="GO" id="GO:0051301">
    <property type="term" value="P:cell division"/>
    <property type="evidence" value="ECO:0007669"/>
    <property type="project" value="UniProtKB-KW"/>
</dbReference>
<keyword evidence="3" id="KW-0132">Cell division</keyword>
<keyword evidence="1" id="KW-0175">Coiled coil</keyword>
<evidence type="ECO:0000313" key="3">
    <source>
        <dbReference type="EMBL" id="MCC2165392.1"/>
    </source>
</evidence>
<dbReference type="InterPro" id="IPR007838">
    <property type="entry name" value="Cell_div_ZapA-like"/>
</dbReference>
<accession>A0AAE3DKN4</accession>
<dbReference type="Pfam" id="PF05164">
    <property type="entry name" value="ZapA"/>
    <property type="match status" value="1"/>
</dbReference>
<feature type="compositionally biased region" description="Basic and acidic residues" evidence="2">
    <location>
        <begin position="167"/>
        <end position="177"/>
    </location>
</feature>
<dbReference type="SUPFAM" id="SSF102829">
    <property type="entry name" value="Cell division protein ZapA-like"/>
    <property type="match status" value="1"/>
</dbReference>
<evidence type="ECO:0000313" key="4">
    <source>
        <dbReference type="Proteomes" id="UP001198962"/>
    </source>
</evidence>
<feature type="compositionally biased region" description="Acidic residues" evidence="2">
    <location>
        <begin position="141"/>
        <end position="151"/>
    </location>
</feature>
<dbReference type="InterPro" id="IPR036192">
    <property type="entry name" value="Cell_div_ZapA-like_sf"/>
</dbReference>
<keyword evidence="3" id="KW-0131">Cell cycle</keyword>
<proteinExistence type="predicted"/>
<dbReference type="InterPro" id="IPR053712">
    <property type="entry name" value="Bac_CellDiv_Activator"/>
</dbReference>
<reference evidence="3" key="1">
    <citation type="submission" date="2021-10" db="EMBL/GenBank/DDBJ databases">
        <title>Anaerobic single-cell dispensing facilitates the cultivation of human gut bacteria.</title>
        <authorList>
            <person name="Afrizal A."/>
        </authorList>
    </citation>
    <scope>NUCLEOTIDE SEQUENCE</scope>
    <source>
        <strain evidence="3">CLA-AA-H274</strain>
    </source>
</reference>
<dbReference type="Proteomes" id="UP001198962">
    <property type="component" value="Unassembled WGS sequence"/>
</dbReference>
<dbReference type="AlphaFoldDB" id="A0AAE3DKN4"/>
<protein>
    <submittedName>
        <fullName evidence="3">Cell division protein ZapA</fullName>
    </submittedName>
</protein>
<keyword evidence="4" id="KW-1185">Reference proteome</keyword>
<organism evidence="3 4">
    <name type="scientific">Brotaphodocola catenula</name>
    <dbReference type="NCBI Taxonomy" id="2885361"/>
    <lineage>
        <taxon>Bacteria</taxon>
        <taxon>Bacillati</taxon>
        <taxon>Bacillota</taxon>
        <taxon>Clostridia</taxon>
        <taxon>Lachnospirales</taxon>
        <taxon>Lachnospiraceae</taxon>
        <taxon>Brotaphodocola</taxon>
    </lineage>
</organism>
<gene>
    <name evidence="3" type="primary">zapA</name>
    <name evidence="3" type="ORF">LKD32_11025</name>
</gene>
<feature type="coiled-coil region" evidence="1">
    <location>
        <begin position="73"/>
        <end position="135"/>
    </location>
</feature>
<dbReference type="Gene3D" id="6.10.250.790">
    <property type="match status" value="1"/>
</dbReference>